<evidence type="ECO:0000313" key="8">
    <source>
        <dbReference type="Proteomes" id="UP000436088"/>
    </source>
</evidence>
<keyword evidence="8" id="KW-1185">Reference proteome</keyword>
<keyword evidence="2" id="KW-0158">Chromosome</keyword>
<dbReference type="InterPro" id="IPR001214">
    <property type="entry name" value="SET_dom"/>
</dbReference>
<name>A0A6A2ZUW7_HIBSY</name>
<dbReference type="PANTHER" id="PTHR45660:SF94">
    <property type="entry name" value="HISTONE-LYSINE N-METHYLTRANSFERASE, H3 LYSINE-9 SPECIFIC SUVH4"/>
    <property type="match status" value="1"/>
</dbReference>
<dbReference type="InterPro" id="IPR051357">
    <property type="entry name" value="H3K9_HMTase_SUVAR3-9"/>
</dbReference>
<dbReference type="EMBL" id="VEPZ02001077">
    <property type="protein sequence ID" value="KAE8695698.1"/>
    <property type="molecule type" value="Genomic_DNA"/>
</dbReference>
<dbReference type="GO" id="GO:0008270">
    <property type="term" value="F:zinc ion binding"/>
    <property type="evidence" value="ECO:0007669"/>
    <property type="project" value="InterPro"/>
</dbReference>
<evidence type="ECO:0000313" key="7">
    <source>
        <dbReference type="EMBL" id="KAE8695698.1"/>
    </source>
</evidence>
<dbReference type="PROSITE" id="PS50280">
    <property type="entry name" value="SET"/>
    <property type="match status" value="1"/>
</dbReference>
<evidence type="ECO:0008006" key="9">
    <source>
        <dbReference type="Google" id="ProtNLM"/>
    </source>
</evidence>
<evidence type="ECO:0000256" key="1">
    <source>
        <dbReference type="ARBA" id="ARBA00004584"/>
    </source>
</evidence>
<dbReference type="GO" id="GO:0005634">
    <property type="term" value="C:nucleus"/>
    <property type="evidence" value="ECO:0007669"/>
    <property type="project" value="UniProtKB-SubCell"/>
</dbReference>
<dbReference type="PROSITE" id="PS51015">
    <property type="entry name" value="YDG"/>
    <property type="match status" value="1"/>
</dbReference>
<dbReference type="GO" id="GO:0003690">
    <property type="term" value="F:double-stranded DNA binding"/>
    <property type="evidence" value="ECO:0007669"/>
    <property type="project" value="TreeGrafter"/>
</dbReference>
<dbReference type="GO" id="GO:0042054">
    <property type="term" value="F:histone methyltransferase activity"/>
    <property type="evidence" value="ECO:0007669"/>
    <property type="project" value="InterPro"/>
</dbReference>
<dbReference type="SMART" id="SM00468">
    <property type="entry name" value="PreSET"/>
    <property type="match status" value="1"/>
</dbReference>
<comment type="subcellular location">
    <subcellularLocation>
        <location evidence="1">Chromosome</location>
        <location evidence="1">Centromere</location>
    </subcellularLocation>
    <subcellularLocation>
        <location evidence="3">Nucleus</location>
    </subcellularLocation>
</comment>
<dbReference type="InterPro" id="IPR046341">
    <property type="entry name" value="SET_dom_sf"/>
</dbReference>
<dbReference type="InterPro" id="IPR007728">
    <property type="entry name" value="Pre-SET_dom"/>
</dbReference>
<reference evidence="7" key="1">
    <citation type="submission" date="2019-09" db="EMBL/GenBank/DDBJ databases">
        <title>Draft genome information of white flower Hibiscus syriacus.</title>
        <authorList>
            <person name="Kim Y.-M."/>
        </authorList>
    </citation>
    <scope>NUCLEOTIDE SEQUENCE [LARGE SCALE GENOMIC DNA]</scope>
    <source>
        <strain evidence="7">YM2019G1</strain>
    </source>
</reference>
<dbReference type="Pfam" id="PF05033">
    <property type="entry name" value="Pre-SET"/>
    <property type="match status" value="1"/>
</dbReference>
<protein>
    <recommendedName>
        <fullName evidence="9">Histone-lysine N-methyltransferase, H3 lysine-9 specific SUVH4</fullName>
    </recommendedName>
</protein>
<dbReference type="PANTHER" id="PTHR45660">
    <property type="entry name" value="HISTONE-LYSINE N-METHYLTRANSFERASE SETMAR"/>
    <property type="match status" value="1"/>
</dbReference>
<evidence type="ECO:0000256" key="2">
    <source>
        <dbReference type="ARBA" id="ARBA00022454"/>
    </source>
</evidence>
<evidence type="ECO:0000259" key="6">
    <source>
        <dbReference type="PROSITE" id="PS51015"/>
    </source>
</evidence>
<organism evidence="7 8">
    <name type="scientific">Hibiscus syriacus</name>
    <name type="common">Rose of Sharon</name>
    <dbReference type="NCBI Taxonomy" id="106335"/>
    <lineage>
        <taxon>Eukaryota</taxon>
        <taxon>Viridiplantae</taxon>
        <taxon>Streptophyta</taxon>
        <taxon>Embryophyta</taxon>
        <taxon>Tracheophyta</taxon>
        <taxon>Spermatophyta</taxon>
        <taxon>Magnoliopsida</taxon>
        <taxon>eudicotyledons</taxon>
        <taxon>Gunneridae</taxon>
        <taxon>Pentapetalae</taxon>
        <taxon>rosids</taxon>
        <taxon>malvids</taxon>
        <taxon>Malvales</taxon>
        <taxon>Malvaceae</taxon>
        <taxon>Malvoideae</taxon>
        <taxon>Hibiscus</taxon>
    </lineage>
</organism>
<evidence type="ECO:0000259" key="4">
    <source>
        <dbReference type="PROSITE" id="PS50280"/>
    </source>
</evidence>
<dbReference type="InterPro" id="IPR003105">
    <property type="entry name" value="SRA_YDG"/>
</dbReference>
<gene>
    <name evidence="7" type="ORF">F3Y22_tig00110694pilonHSYRG00325</name>
</gene>
<dbReference type="PROSITE" id="PS50867">
    <property type="entry name" value="PRE_SET"/>
    <property type="match status" value="1"/>
</dbReference>
<dbReference type="Proteomes" id="UP000436088">
    <property type="component" value="Unassembled WGS sequence"/>
</dbReference>
<evidence type="ECO:0000256" key="3">
    <source>
        <dbReference type="PROSITE-ProRule" id="PRU00358"/>
    </source>
</evidence>
<dbReference type="GO" id="GO:0000775">
    <property type="term" value="C:chromosome, centromeric region"/>
    <property type="evidence" value="ECO:0007669"/>
    <property type="project" value="UniProtKB-SubCell"/>
</dbReference>
<dbReference type="AlphaFoldDB" id="A0A6A2ZUW7"/>
<comment type="caution">
    <text evidence="7">The sequence shown here is derived from an EMBL/GenBank/DDBJ whole genome shotgun (WGS) entry which is preliminary data.</text>
</comment>
<proteinExistence type="predicted"/>
<feature type="domain" description="SET" evidence="4">
    <location>
        <begin position="226"/>
        <end position="339"/>
    </location>
</feature>
<feature type="domain" description="Pre-SET" evidence="5">
    <location>
        <begin position="161"/>
        <end position="223"/>
    </location>
</feature>
<keyword evidence="3" id="KW-0539">Nucleus</keyword>
<feature type="domain" description="YDG" evidence="6">
    <location>
        <begin position="1"/>
        <end position="32"/>
    </location>
</feature>
<accession>A0A6A2ZUW7</accession>
<sequence length="369" mass="41137">MQFKTCSQLQVEKYWAEKGLSGFTVFKYRLSPFIIRSNVILLKMIALVHFSHGRFPKCTSEIRGLVCEDISGGQENVPIPATNLVDDPPVAPTGKLNSLICSQTILHVNCSLILFDKLSPGCLSTFAVGRGPFEGLQILICYEYFKSMKVARNLQLPANAAGCDCEGLCRDPKTCSCARLNGSDFPYVHLGGGRLDEAKHVVFECGPNCGCGPECVNRTSQRELKYQLEVFRTPKKGWAVRSWDFIPAGAPRRQQDASVSVIQNMDKIDEQRSESMPEFCIDAASIGNVARFINHISDNIPPLQVIPPFMVCISTIEISQEVVRYQSLDFIVELTYDYGYTLDSVHGPDGKVIQMPCYCGAECYRKRLF</sequence>
<evidence type="ECO:0000259" key="5">
    <source>
        <dbReference type="PROSITE" id="PS50867"/>
    </source>
</evidence>
<dbReference type="Gene3D" id="2.170.270.10">
    <property type="entry name" value="SET domain"/>
    <property type="match status" value="1"/>
</dbReference>
<dbReference type="SUPFAM" id="SSF82199">
    <property type="entry name" value="SET domain"/>
    <property type="match status" value="1"/>
</dbReference>